<reference evidence="3 4" key="1">
    <citation type="journal article" date="2018" name="IMA Fungus">
        <title>IMA Genome-F 9: Draft genome sequence of Annulohypoxylon stygium, Aspergillus mulundensis, Berkeleyomyces basicola (syn. Thielaviopsis basicola), Ceratocystis smalleyi, two Cercospora beticola strains, Coleophoma cylindrospora, Fusarium fracticaudum, Phialophora cf. hyalina, and Morchella septimelata.</title>
        <authorList>
            <person name="Wingfield B.D."/>
            <person name="Bills G.F."/>
            <person name="Dong Y."/>
            <person name="Huang W."/>
            <person name="Nel W.J."/>
            <person name="Swalarsk-Parry B.S."/>
            <person name="Vaghefi N."/>
            <person name="Wilken P.M."/>
            <person name="An Z."/>
            <person name="de Beer Z.W."/>
            <person name="De Vos L."/>
            <person name="Chen L."/>
            <person name="Duong T.A."/>
            <person name="Gao Y."/>
            <person name="Hammerbacher A."/>
            <person name="Kikkert J.R."/>
            <person name="Li Y."/>
            <person name="Li H."/>
            <person name="Li K."/>
            <person name="Li Q."/>
            <person name="Liu X."/>
            <person name="Ma X."/>
            <person name="Naidoo K."/>
            <person name="Pethybridge S.J."/>
            <person name="Sun J."/>
            <person name="Steenkamp E.T."/>
            <person name="van der Nest M.A."/>
            <person name="van Wyk S."/>
            <person name="Wingfield M.J."/>
            <person name="Xiong C."/>
            <person name="Yue Q."/>
            <person name="Zhang X."/>
        </authorList>
    </citation>
    <scope>NUCLEOTIDE SEQUENCE [LARGE SCALE GENOMIC DNA]</scope>
    <source>
        <strain evidence="3 4">BP5796</strain>
    </source>
</reference>
<evidence type="ECO:0000256" key="1">
    <source>
        <dbReference type="SAM" id="MobiDB-lite"/>
    </source>
</evidence>
<evidence type="ECO:0000313" key="4">
    <source>
        <dbReference type="Proteomes" id="UP000256328"/>
    </source>
</evidence>
<dbReference type="AlphaFoldDB" id="A0A3D8R802"/>
<feature type="compositionally biased region" description="Acidic residues" evidence="1">
    <location>
        <begin position="519"/>
        <end position="529"/>
    </location>
</feature>
<dbReference type="EMBL" id="PDLN01000012">
    <property type="protein sequence ID" value="RDW69964.1"/>
    <property type="molecule type" value="Genomic_DNA"/>
</dbReference>
<dbReference type="Pfam" id="PF14269">
    <property type="entry name" value="Arylsulfotran_2"/>
    <property type="match status" value="1"/>
</dbReference>
<dbReference type="InterPro" id="IPR039535">
    <property type="entry name" value="ASST-like"/>
</dbReference>
<feature type="region of interest" description="Disordered" evidence="1">
    <location>
        <begin position="519"/>
        <end position="538"/>
    </location>
</feature>
<evidence type="ECO:0000256" key="2">
    <source>
        <dbReference type="SAM" id="SignalP"/>
    </source>
</evidence>
<keyword evidence="4" id="KW-1185">Reference proteome</keyword>
<feature type="signal peptide" evidence="2">
    <location>
        <begin position="1"/>
        <end position="18"/>
    </location>
</feature>
<organism evidence="3 4">
    <name type="scientific">Coleophoma crateriformis</name>
    <dbReference type="NCBI Taxonomy" id="565419"/>
    <lineage>
        <taxon>Eukaryota</taxon>
        <taxon>Fungi</taxon>
        <taxon>Dikarya</taxon>
        <taxon>Ascomycota</taxon>
        <taxon>Pezizomycotina</taxon>
        <taxon>Leotiomycetes</taxon>
        <taxon>Helotiales</taxon>
        <taxon>Dermateaceae</taxon>
        <taxon>Coleophoma</taxon>
    </lineage>
</organism>
<dbReference type="InterPro" id="IPR053143">
    <property type="entry name" value="Arylsulfate_ST"/>
</dbReference>
<dbReference type="Proteomes" id="UP000256328">
    <property type="component" value="Unassembled WGS sequence"/>
</dbReference>
<sequence length="598" mass="66552">MKTSALLLLPAVLRSAIAAQFSAKYPYLNSADFDSGSLGPYPNRTYHSAPEHIAPRLNVLQHDARCDDGLYTMISLRGDKVMLEGQSPMIFDNQGELVYMNATYGETFGLGVQTYKGVDYLTFWQGDDSVGGHGEGYYFMLDSSYREVYRLSAGGGLKGDLHEFRITKDNTALVTIYPMKELQTKKRPNPFGPRVFIWDSVVQELDIETNEVLFEWHASDHFTIDETFYPPSGAGRSSKNGYDFFHINSIDKDDLGNYLVSSRYFQSMTYIDGKTGAVLWVLGGRRNSFTDLSDGKATNFAWQHDARWNADHTGIHVFDNGARYGEKPLVEASRGVEVILDLEKMTAQVKQEYINPHKIISGSQGSMQILPSGNVLVGFGYNAAWTEFTADGEAICDVHVGSESAFNHGAVQTYKVNKAAWVGRPNTAPTAAIVDGTQLFVSWNGATEVKTWRVQGAQERGQKLEDIEDFAKEGFETSTEIDWSTYCFVRAVAFDSEGNELGATDIVEVECVLELGEEEEDGAVDDDTQTSEADNNDWYWGSETQTQRSFQLLGVVAVGIAVWELWRRRFAKKTYYAVIQKVWTGSNPLPTAVSSSAV</sequence>
<dbReference type="PANTHER" id="PTHR35340">
    <property type="entry name" value="PQQ ENZYME REPEAT PROTEIN-RELATED"/>
    <property type="match status" value="1"/>
</dbReference>
<comment type="caution">
    <text evidence="3">The sequence shown here is derived from an EMBL/GenBank/DDBJ whole genome shotgun (WGS) entry which is preliminary data.</text>
</comment>
<feature type="chain" id="PRO_5017556869" description="ASST-domain-containing protein" evidence="2">
    <location>
        <begin position="19"/>
        <end position="598"/>
    </location>
</feature>
<proteinExistence type="predicted"/>
<evidence type="ECO:0008006" key="5">
    <source>
        <dbReference type="Google" id="ProtNLM"/>
    </source>
</evidence>
<dbReference type="PANTHER" id="PTHR35340:SF5">
    <property type="entry name" value="ASST-DOMAIN-CONTAINING PROTEIN"/>
    <property type="match status" value="1"/>
</dbReference>
<name>A0A3D8R802_9HELO</name>
<evidence type="ECO:0000313" key="3">
    <source>
        <dbReference type="EMBL" id="RDW69964.1"/>
    </source>
</evidence>
<keyword evidence="2" id="KW-0732">Signal</keyword>
<gene>
    <name evidence="3" type="ORF">BP5796_08361</name>
</gene>
<dbReference type="OrthoDB" id="5427350at2759"/>
<accession>A0A3D8R802</accession>
<protein>
    <recommendedName>
        <fullName evidence="5">ASST-domain-containing protein</fullName>
    </recommendedName>
</protein>